<accession>A0A951P7R8</accession>
<organism evidence="1 2">
    <name type="scientific">Pegethrix bostrychoides GSE-TBD4-15B</name>
    <dbReference type="NCBI Taxonomy" id="2839662"/>
    <lineage>
        <taxon>Bacteria</taxon>
        <taxon>Bacillati</taxon>
        <taxon>Cyanobacteriota</taxon>
        <taxon>Cyanophyceae</taxon>
        <taxon>Oculatellales</taxon>
        <taxon>Oculatellaceae</taxon>
        <taxon>Pegethrix</taxon>
    </lineage>
</organism>
<name>A0A951P7R8_9CYAN</name>
<reference evidence="1" key="2">
    <citation type="journal article" date="2022" name="Microbiol. Resour. Announc.">
        <title>Metagenome Sequencing to Explore Phylogenomics of Terrestrial Cyanobacteria.</title>
        <authorList>
            <person name="Ward R.D."/>
            <person name="Stajich J.E."/>
            <person name="Johansen J.R."/>
            <person name="Huntemann M."/>
            <person name="Clum A."/>
            <person name="Foster B."/>
            <person name="Foster B."/>
            <person name="Roux S."/>
            <person name="Palaniappan K."/>
            <person name="Varghese N."/>
            <person name="Mukherjee S."/>
            <person name="Reddy T.B.K."/>
            <person name="Daum C."/>
            <person name="Copeland A."/>
            <person name="Chen I.A."/>
            <person name="Ivanova N.N."/>
            <person name="Kyrpides N.C."/>
            <person name="Shapiro N."/>
            <person name="Eloe-Fadrosh E.A."/>
            <person name="Pietrasiak N."/>
        </authorList>
    </citation>
    <scope>NUCLEOTIDE SEQUENCE</scope>
    <source>
        <strain evidence="1">GSE-TBD4-15B</strain>
    </source>
</reference>
<dbReference type="Proteomes" id="UP000707356">
    <property type="component" value="Unassembled WGS sequence"/>
</dbReference>
<reference evidence="1" key="1">
    <citation type="submission" date="2021-05" db="EMBL/GenBank/DDBJ databases">
        <authorList>
            <person name="Pietrasiak N."/>
            <person name="Ward R."/>
            <person name="Stajich J.E."/>
            <person name="Kurbessoian T."/>
        </authorList>
    </citation>
    <scope>NUCLEOTIDE SEQUENCE</scope>
    <source>
        <strain evidence="1">GSE-TBD4-15B</strain>
    </source>
</reference>
<dbReference type="AlphaFoldDB" id="A0A951P7R8"/>
<evidence type="ECO:0000313" key="1">
    <source>
        <dbReference type="EMBL" id="MBW4463940.1"/>
    </source>
</evidence>
<gene>
    <name evidence="1" type="ORF">KME07_00660</name>
</gene>
<protein>
    <submittedName>
        <fullName evidence="1">Uncharacterized protein</fullName>
    </submittedName>
</protein>
<evidence type="ECO:0000313" key="2">
    <source>
        <dbReference type="Proteomes" id="UP000707356"/>
    </source>
</evidence>
<dbReference type="EMBL" id="JAHHHV010000003">
    <property type="protein sequence ID" value="MBW4463940.1"/>
    <property type="molecule type" value="Genomic_DNA"/>
</dbReference>
<comment type="caution">
    <text evidence="1">The sequence shown here is derived from an EMBL/GenBank/DDBJ whole genome shotgun (WGS) entry which is preliminary data.</text>
</comment>
<proteinExistence type="predicted"/>
<sequence>MTTRFFAYATVYLVSRHKRLTLGIHAVHRQETLVATVTILLAMLHPLRVGVKRLYLE</sequence>